<protein>
    <recommendedName>
        <fullName evidence="4">Shavenoid isoform B-like N-terminal domain-containing protein</fullName>
    </recommendedName>
</protein>
<keyword evidence="2" id="KW-0472">Membrane</keyword>
<dbReference type="EMBL" id="BTSX01000004">
    <property type="protein sequence ID" value="GMS94568.1"/>
    <property type="molecule type" value="Genomic_DNA"/>
</dbReference>
<name>A0AAV5TJY6_9BILA</name>
<accession>A0AAV5TJY6</accession>
<feature type="compositionally biased region" description="Basic and acidic residues" evidence="1">
    <location>
        <begin position="468"/>
        <end position="478"/>
    </location>
</feature>
<dbReference type="PANTHER" id="PTHR39387:SF1">
    <property type="entry name" value="SHAVENOID, ISOFORM B"/>
    <property type="match status" value="1"/>
</dbReference>
<dbReference type="Proteomes" id="UP001432027">
    <property type="component" value="Unassembled WGS sequence"/>
</dbReference>
<feature type="compositionally biased region" description="Low complexity" evidence="1">
    <location>
        <begin position="427"/>
        <end position="439"/>
    </location>
</feature>
<feature type="chain" id="PRO_5043551610" description="Shavenoid isoform B-like N-terminal domain-containing protein" evidence="3">
    <location>
        <begin position="23"/>
        <end position="593"/>
    </location>
</feature>
<feature type="compositionally biased region" description="Pro residues" evidence="1">
    <location>
        <begin position="505"/>
        <end position="517"/>
    </location>
</feature>
<evidence type="ECO:0000256" key="1">
    <source>
        <dbReference type="SAM" id="MobiDB-lite"/>
    </source>
</evidence>
<evidence type="ECO:0000256" key="2">
    <source>
        <dbReference type="SAM" id="Phobius"/>
    </source>
</evidence>
<dbReference type="Pfam" id="PF23328">
    <property type="entry name" value="Sha_B_N"/>
    <property type="match status" value="1"/>
</dbReference>
<dbReference type="GO" id="GO:0005938">
    <property type="term" value="C:cell cortex"/>
    <property type="evidence" value="ECO:0007669"/>
    <property type="project" value="TreeGrafter"/>
</dbReference>
<proteinExistence type="predicted"/>
<evidence type="ECO:0000313" key="5">
    <source>
        <dbReference type="EMBL" id="GMS94568.1"/>
    </source>
</evidence>
<feature type="compositionally biased region" description="Basic residues" evidence="1">
    <location>
        <begin position="582"/>
        <end position="593"/>
    </location>
</feature>
<organism evidence="5 6">
    <name type="scientific">Pristionchus entomophagus</name>
    <dbReference type="NCBI Taxonomy" id="358040"/>
    <lineage>
        <taxon>Eukaryota</taxon>
        <taxon>Metazoa</taxon>
        <taxon>Ecdysozoa</taxon>
        <taxon>Nematoda</taxon>
        <taxon>Chromadorea</taxon>
        <taxon>Rhabditida</taxon>
        <taxon>Rhabditina</taxon>
        <taxon>Diplogasteromorpha</taxon>
        <taxon>Diplogasteroidea</taxon>
        <taxon>Neodiplogasteridae</taxon>
        <taxon>Pristionchus</taxon>
    </lineage>
</organism>
<feature type="region of interest" description="Disordered" evidence="1">
    <location>
        <begin position="416"/>
        <end position="593"/>
    </location>
</feature>
<keyword evidence="3" id="KW-0732">Signal</keyword>
<dbReference type="InterPro" id="IPR057507">
    <property type="entry name" value="Sha_B-like_N"/>
</dbReference>
<feature type="signal peptide" evidence="3">
    <location>
        <begin position="1"/>
        <end position="22"/>
    </location>
</feature>
<keyword evidence="2" id="KW-0812">Transmembrane</keyword>
<feature type="compositionally biased region" description="Low complexity" evidence="1">
    <location>
        <begin position="313"/>
        <end position="336"/>
    </location>
</feature>
<evidence type="ECO:0000256" key="3">
    <source>
        <dbReference type="SAM" id="SignalP"/>
    </source>
</evidence>
<evidence type="ECO:0000259" key="4">
    <source>
        <dbReference type="Pfam" id="PF23328"/>
    </source>
</evidence>
<keyword evidence="6" id="KW-1185">Reference proteome</keyword>
<sequence>MSSLHSVLLLSSLLLVLPLISSLPSFPLSPLRGVQRRKLLPDLIKPTFCPTPCEKVFGAESRETSEELPGFDPAGSCLCKCPHDRPIYLNALGFCIEKPPEECKSAVVFDDYPLDEVPVLTIEGPQGERSLNTTLSWSAEFSLSADFTPSCHISDVLIDSAVHRWDSSVDSSTFHLNKTEEGAPKVVFNGSDEEASSLVGAVVQLKIACRSLEERSRELDEILLRPALLCITFRVEGESVSAPLEWFHGDSRVQVIVLATVAIVLLLALVASAIAYFLCWRIQKRRLIGSIQLQYRTHLKNANLQTGVMSPLPHHQSGHQRQSSISSSSSNGSPNGGVVQKRRVYFSAEFFEPECLINPPPMAEQFLHDIRRMIDMARERIAARRYIARMHPIFEVEGEEEMVQAMDKRRAALDVVVPPPDHPHSPPSSAEESPRSAKSTDSGRETLDSSSSSDDSASRSEEEEEKETESKETKELNRPKKRSSSIPVAPSRSFRMPETSAAPAATPPPIPPKPAPSMIPRLGQASPKLPQRSLSTPTRLSDADKEAAAAPASFLPGPSQRRHDRRKGYAVFPVDPMLNKSLPRRPRRTATNE</sequence>
<comment type="caution">
    <text evidence="5">The sequence shown here is derived from an EMBL/GenBank/DDBJ whole genome shotgun (WGS) entry which is preliminary data.</text>
</comment>
<feature type="domain" description="Shavenoid isoform B-like N-terminal" evidence="4">
    <location>
        <begin position="34"/>
        <end position="98"/>
    </location>
</feature>
<dbReference type="PANTHER" id="PTHR39387">
    <property type="entry name" value="SHAVENOID, ISOFORM B"/>
    <property type="match status" value="1"/>
</dbReference>
<keyword evidence="2" id="KW-1133">Transmembrane helix</keyword>
<feature type="transmembrane region" description="Helical" evidence="2">
    <location>
        <begin position="255"/>
        <end position="278"/>
    </location>
</feature>
<reference evidence="5" key="1">
    <citation type="submission" date="2023-10" db="EMBL/GenBank/DDBJ databases">
        <title>Genome assembly of Pristionchus species.</title>
        <authorList>
            <person name="Yoshida K."/>
            <person name="Sommer R.J."/>
        </authorList>
    </citation>
    <scope>NUCLEOTIDE SEQUENCE</scope>
    <source>
        <strain evidence="5">RS0144</strain>
    </source>
</reference>
<gene>
    <name evidence="5" type="ORF">PENTCL1PPCAC_16743</name>
</gene>
<dbReference type="AlphaFoldDB" id="A0AAV5TJY6"/>
<evidence type="ECO:0000313" key="6">
    <source>
        <dbReference type="Proteomes" id="UP001432027"/>
    </source>
</evidence>
<feature type="region of interest" description="Disordered" evidence="1">
    <location>
        <begin position="310"/>
        <end position="336"/>
    </location>
</feature>